<keyword evidence="3" id="KW-1185">Reference proteome</keyword>
<keyword evidence="1" id="KW-0812">Transmembrane</keyword>
<evidence type="ECO:0000256" key="1">
    <source>
        <dbReference type="SAM" id="Phobius"/>
    </source>
</evidence>
<dbReference type="SUPFAM" id="SSF82199">
    <property type="entry name" value="SET domain"/>
    <property type="match status" value="1"/>
</dbReference>
<proteinExistence type="predicted"/>
<keyword evidence="1" id="KW-0472">Membrane</keyword>
<comment type="caution">
    <text evidence="2">The sequence shown here is derived from an EMBL/GenBank/DDBJ whole genome shotgun (WGS) entry which is preliminary data.</text>
</comment>
<dbReference type="Proteomes" id="UP001604336">
    <property type="component" value="Unassembled WGS sequence"/>
</dbReference>
<organism evidence="2 3">
    <name type="scientific">Abeliophyllum distichum</name>
    <dbReference type="NCBI Taxonomy" id="126358"/>
    <lineage>
        <taxon>Eukaryota</taxon>
        <taxon>Viridiplantae</taxon>
        <taxon>Streptophyta</taxon>
        <taxon>Embryophyta</taxon>
        <taxon>Tracheophyta</taxon>
        <taxon>Spermatophyta</taxon>
        <taxon>Magnoliopsida</taxon>
        <taxon>eudicotyledons</taxon>
        <taxon>Gunneridae</taxon>
        <taxon>Pentapetalae</taxon>
        <taxon>asterids</taxon>
        <taxon>lamiids</taxon>
        <taxon>Lamiales</taxon>
        <taxon>Oleaceae</taxon>
        <taxon>Forsythieae</taxon>
        <taxon>Abeliophyllum</taxon>
    </lineage>
</organism>
<dbReference type="AlphaFoldDB" id="A0ABD1UMJ5"/>
<sequence length="148" mass="16772">MKLGLKLLQERAKTGSFWWPYISNLPETYSVPIFFPEAINTIKTLSDVEGLCVSFAATRGSSDPLLAVKEFLNEEPYSAEDIEKITEEKLEAVFADSPSSLDVLRSAKHFKLHQVGFCGSVAFGYITCYPSYLLVFFSWILEIRLFQQ</sequence>
<feature type="transmembrane region" description="Helical" evidence="1">
    <location>
        <begin position="115"/>
        <end position="141"/>
    </location>
</feature>
<gene>
    <name evidence="2" type="ORF">Adt_11340</name>
</gene>
<dbReference type="InterPro" id="IPR046341">
    <property type="entry name" value="SET_dom_sf"/>
</dbReference>
<keyword evidence="1" id="KW-1133">Transmembrane helix</keyword>
<evidence type="ECO:0000313" key="2">
    <source>
        <dbReference type="EMBL" id="KAL2526286.1"/>
    </source>
</evidence>
<protein>
    <submittedName>
        <fullName evidence="2">Galactokinase</fullName>
    </submittedName>
</protein>
<name>A0ABD1UMJ5_9LAMI</name>
<dbReference type="Gene3D" id="3.90.1410.10">
    <property type="entry name" value="set domain protein methyltransferase, domain 1"/>
    <property type="match status" value="1"/>
</dbReference>
<evidence type="ECO:0000313" key="3">
    <source>
        <dbReference type="Proteomes" id="UP001604336"/>
    </source>
</evidence>
<accession>A0ABD1UMJ5</accession>
<reference evidence="3" key="1">
    <citation type="submission" date="2024-07" db="EMBL/GenBank/DDBJ databases">
        <title>Two chromosome-level genome assemblies of Korean endemic species Abeliophyllum distichum and Forsythia ovata (Oleaceae).</title>
        <authorList>
            <person name="Jang H."/>
        </authorList>
    </citation>
    <scope>NUCLEOTIDE SEQUENCE [LARGE SCALE GENOMIC DNA]</scope>
</reference>
<dbReference type="EMBL" id="JBFOLK010000003">
    <property type="protein sequence ID" value="KAL2526286.1"/>
    <property type="molecule type" value="Genomic_DNA"/>
</dbReference>